<keyword evidence="5 8" id="KW-0812">Transmembrane</keyword>
<dbReference type="EMBL" id="WEHW01000017">
    <property type="protein sequence ID" value="KAB7651294.1"/>
    <property type="molecule type" value="Genomic_DNA"/>
</dbReference>
<evidence type="ECO:0000256" key="7">
    <source>
        <dbReference type="ARBA" id="ARBA00023136"/>
    </source>
</evidence>
<evidence type="ECO:0000256" key="6">
    <source>
        <dbReference type="ARBA" id="ARBA00022989"/>
    </source>
</evidence>
<feature type="transmembrane region" description="Helical" evidence="8">
    <location>
        <begin position="59"/>
        <end position="76"/>
    </location>
</feature>
<feature type="transmembrane region" description="Helical" evidence="8">
    <location>
        <begin position="96"/>
        <end position="122"/>
    </location>
</feature>
<comment type="subcellular location">
    <subcellularLocation>
        <location evidence="1">Cell membrane</location>
        <topology evidence="1">Multi-pass membrane protein</topology>
    </subcellularLocation>
</comment>
<gene>
    <name evidence="9" type="ORF">GBM96_06155</name>
</gene>
<evidence type="ECO:0000256" key="5">
    <source>
        <dbReference type="ARBA" id="ARBA00022692"/>
    </source>
</evidence>
<reference evidence="9 10" key="1">
    <citation type="submission" date="2019-10" db="EMBL/GenBank/DDBJ databases">
        <title>Genome diversity of Sutterella seckii.</title>
        <authorList>
            <person name="Chaplin A.V."/>
            <person name="Sokolova S.R."/>
            <person name="Mosin K.A."/>
            <person name="Ivanova E.L."/>
            <person name="Kochetkova T.O."/>
            <person name="Goltsov A.Y."/>
            <person name="Trofimov D.Y."/>
            <person name="Efimov B.A."/>
        </authorList>
    </citation>
    <scope>NUCLEOTIDE SEQUENCE [LARGE SCALE GENOMIC DNA]</scope>
    <source>
        <strain evidence="9 10">ASD3426</strain>
    </source>
</reference>
<keyword evidence="7 8" id="KW-0472">Membrane</keyword>
<dbReference type="NCBIfam" id="TIGR00771">
    <property type="entry name" value="DcuC"/>
    <property type="match status" value="1"/>
</dbReference>
<evidence type="ECO:0000313" key="9">
    <source>
        <dbReference type="EMBL" id="KAB7651294.1"/>
    </source>
</evidence>
<accession>A0AAI9SD86</accession>
<evidence type="ECO:0000256" key="2">
    <source>
        <dbReference type="ARBA" id="ARBA00005275"/>
    </source>
</evidence>
<evidence type="ECO:0000256" key="4">
    <source>
        <dbReference type="ARBA" id="ARBA00022475"/>
    </source>
</evidence>
<proteinExistence type="inferred from homology"/>
<feature type="transmembrane region" description="Helical" evidence="8">
    <location>
        <begin position="255"/>
        <end position="272"/>
    </location>
</feature>
<keyword evidence="6 8" id="KW-1133">Transmembrane helix</keyword>
<feature type="transmembrane region" description="Helical" evidence="8">
    <location>
        <begin position="178"/>
        <end position="200"/>
    </location>
</feature>
<dbReference type="AlphaFoldDB" id="A0AAI9SD86"/>
<evidence type="ECO:0000313" key="10">
    <source>
        <dbReference type="Proteomes" id="UP000469462"/>
    </source>
</evidence>
<comment type="caution">
    <text evidence="9">The sequence shown here is derived from an EMBL/GenBank/DDBJ whole genome shotgun (WGS) entry which is preliminary data.</text>
</comment>
<dbReference type="PANTHER" id="PTHR42002">
    <property type="entry name" value="ANAEROBIC C4-DICARBOXYLATE TRANSPORTER DCUC-RELATED"/>
    <property type="match status" value="1"/>
</dbReference>
<dbReference type="GO" id="GO:0005886">
    <property type="term" value="C:plasma membrane"/>
    <property type="evidence" value="ECO:0007669"/>
    <property type="project" value="UniProtKB-SubCell"/>
</dbReference>
<dbReference type="Pfam" id="PF03606">
    <property type="entry name" value="DcuC"/>
    <property type="match status" value="1"/>
</dbReference>
<dbReference type="RefSeq" id="WP_139688801.1">
    <property type="nucleotide sequence ID" value="NZ_WEHW01000017.1"/>
</dbReference>
<comment type="similarity">
    <text evidence="2">Belongs to the DcuC/DcuD transporter (TC 2.A.61) family.</text>
</comment>
<feature type="transmembrane region" description="Helical" evidence="8">
    <location>
        <begin position="28"/>
        <end position="47"/>
    </location>
</feature>
<keyword evidence="4" id="KW-1003">Cell membrane</keyword>
<dbReference type="InterPro" id="IPR018385">
    <property type="entry name" value="C4_dicarb_anaerob_car-like"/>
</dbReference>
<feature type="transmembrane region" description="Helical" evidence="8">
    <location>
        <begin position="229"/>
        <end position="249"/>
    </location>
</feature>
<organism evidence="9 10">
    <name type="scientific">Sutterella seckii</name>
    <dbReference type="NCBI Taxonomy" id="1944635"/>
    <lineage>
        <taxon>Bacteria</taxon>
        <taxon>Pseudomonadati</taxon>
        <taxon>Pseudomonadota</taxon>
        <taxon>Betaproteobacteria</taxon>
        <taxon>Burkholderiales</taxon>
        <taxon>Sutterellaceae</taxon>
        <taxon>Sutterella</taxon>
    </lineage>
</organism>
<dbReference type="GO" id="GO:0015556">
    <property type="term" value="F:C4-dicarboxylate transmembrane transporter activity"/>
    <property type="evidence" value="ECO:0007669"/>
    <property type="project" value="InterPro"/>
</dbReference>
<evidence type="ECO:0000256" key="1">
    <source>
        <dbReference type="ARBA" id="ARBA00004651"/>
    </source>
</evidence>
<keyword evidence="10" id="KW-1185">Reference proteome</keyword>
<feature type="transmembrane region" description="Helical" evidence="8">
    <location>
        <begin position="388"/>
        <end position="407"/>
    </location>
</feature>
<keyword evidence="3" id="KW-0813">Transport</keyword>
<dbReference type="PANTHER" id="PTHR42002:SF2">
    <property type="entry name" value="ANAEROBIC C4-DICARBOXYLATE TRANSPORTER DCUC-RELATED"/>
    <property type="match status" value="1"/>
</dbReference>
<feature type="transmembrane region" description="Helical" evidence="8">
    <location>
        <begin position="293"/>
        <end position="318"/>
    </location>
</feature>
<dbReference type="NCBIfam" id="NF037994">
    <property type="entry name" value="DcuC_1"/>
    <property type="match status" value="1"/>
</dbReference>
<sequence length="425" mass="43812">MSISICAAVAITFAAIWALVKRMETRLVLLTAGFLMAVIALDPMAAFKQFDKSMTNGGLIISICSAMGFAAVVSITRCDLHLVALLTKPLKKMGVLLLPLSMIITGIVAVAIPSTAGCCAAVGPTLIPLLRRSGFSPAMAAAAIVGSITPAVFNPGSAHNVFIAKLADTDVMSFIGKFSTYSLASAISVIVVMTVLCFVYRDYGEKHRVDAATPAATEKKLPELPAKANPIYAVAPMIPVAILVCASIWAPQMKLSVATAMLIGTIYALAVTRTNPAEAVKRFFDGMGRGYANILGIIIAAGVFAAGLRAAGVIDLLIGTMTQASEIAKIGAAAGPFLMGLVTGSGDAATFAFNEAVTPHAAKFGLAADFLGYLAMLSGHFGRLSSPLAGGLILVAGIAGVSPIDIVKRTAPAMIITLIGIYFCV</sequence>
<evidence type="ECO:0000256" key="8">
    <source>
        <dbReference type="SAM" id="Phobius"/>
    </source>
</evidence>
<dbReference type="InterPro" id="IPR004669">
    <property type="entry name" value="C4_dicarb_anaerob_car"/>
</dbReference>
<name>A0AAI9SD86_9BURK</name>
<dbReference type="Proteomes" id="UP000469462">
    <property type="component" value="Unassembled WGS sequence"/>
</dbReference>
<evidence type="ECO:0000256" key="3">
    <source>
        <dbReference type="ARBA" id="ARBA00022448"/>
    </source>
</evidence>
<protein>
    <submittedName>
        <fullName evidence="9">Anaerobic C4-dicarboxylate transporter DcuC</fullName>
    </submittedName>
</protein>